<accession>A0A915ELZ2</accession>
<keyword evidence="1" id="KW-1185">Reference proteome</keyword>
<evidence type="ECO:0000313" key="1">
    <source>
        <dbReference type="Proteomes" id="UP000887574"/>
    </source>
</evidence>
<name>A0A915ELZ2_9BILA</name>
<protein>
    <submittedName>
        <fullName evidence="2">Uncharacterized protein</fullName>
    </submittedName>
</protein>
<proteinExistence type="predicted"/>
<sequence>MATSESARVVYHGKGGSMQNSRAEGECQTKCLYFASNNFPLPYNRRQPPAQRFDSRCSTPSEASLLLEALTADHA</sequence>
<evidence type="ECO:0000313" key="2">
    <source>
        <dbReference type="WBParaSite" id="jg819"/>
    </source>
</evidence>
<dbReference type="AlphaFoldDB" id="A0A915ELZ2"/>
<dbReference type="Proteomes" id="UP000887574">
    <property type="component" value="Unplaced"/>
</dbReference>
<reference evidence="2" key="1">
    <citation type="submission" date="2022-11" db="UniProtKB">
        <authorList>
            <consortium name="WormBaseParasite"/>
        </authorList>
    </citation>
    <scope>IDENTIFICATION</scope>
</reference>
<dbReference type="WBParaSite" id="jg819">
    <property type="protein sequence ID" value="jg819"/>
    <property type="gene ID" value="jg819"/>
</dbReference>
<organism evidence="1 2">
    <name type="scientific">Ditylenchus dipsaci</name>
    <dbReference type="NCBI Taxonomy" id="166011"/>
    <lineage>
        <taxon>Eukaryota</taxon>
        <taxon>Metazoa</taxon>
        <taxon>Ecdysozoa</taxon>
        <taxon>Nematoda</taxon>
        <taxon>Chromadorea</taxon>
        <taxon>Rhabditida</taxon>
        <taxon>Tylenchina</taxon>
        <taxon>Tylenchomorpha</taxon>
        <taxon>Sphaerularioidea</taxon>
        <taxon>Anguinidae</taxon>
        <taxon>Anguininae</taxon>
        <taxon>Ditylenchus</taxon>
    </lineage>
</organism>